<accession>A0A7S2SN80</accession>
<keyword evidence="2" id="KW-0472">Membrane</keyword>
<evidence type="ECO:0000259" key="3">
    <source>
        <dbReference type="Pfam" id="PF20434"/>
    </source>
</evidence>
<reference evidence="4" key="1">
    <citation type="submission" date="2021-01" db="EMBL/GenBank/DDBJ databases">
        <authorList>
            <person name="Corre E."/>
            <person name="Pelletier E."/>
            <person name="Niang G."/>
            <person name="Scheremetjew M."/>
            <person name="Finn R."/>
            <person name="Kale V."/>
            <person name="Holt S."/>
            <person name="Cochrane G."/>
            <person name="Meng A."/>
            <person name="Brown T."/>
            <person name="Cohen L."/>
        </authorList>
    </citation>
    <scope>NUCLEOTIDE SEQUENCE</scope>
    <source>
        <strain evidence="4">NY070348D</strain>
    </source>
</reference>
<keyword evidence="1" id="KW-0378">Hydrolase</keyword>
<dbReference type="Gene3D" id="3.40.50.1820">
    <property type="entry name" value="alpha/beta hydrolase"/>
    <property type="match status" value="1"/>
</dbReference>
<keyword evidence="2" id="KW-0812">Transmembrane</keyword>
<feature type="transmembrane region" description="Helical" evidence="2">
    <location>
        <begin position="130"/>
        <end position="148"/>
    </location>
</feature>
<evidence type="ECO:0000256" key="2">
    <source>
        <dbReference type="SAM" id="Phobius"/>
    </source>
</evidence>
<dbReference type="Pfam" id="PF20434">
    <property type="entry name" value="BD-FAE"/>
    <property type="match status" value="1"/>
</dbReference>
<organism evidence="4">
    <name type="scientific">Mucochytrium quahogii</name>
    <dbReference type="NCBI Taxonomy" id="96639"/>
    <lineage>
        <taxon>Eukaryota</taxon>
        <taxon>Sar</taxon>
        <taxon>Stramenopiles</taxon>
        <taxon>Bigyra</taxon>
        <taxon>Labyrinthulomycetes</taxon>
        <taxon>Thraustochytrida</taxon>
        <taxon>Thraustochytriidae</taxon>
        <taxon>Mucochytrium</taxon>
    </lineage>
</organism>
<feature type="transmembrane region" description="Helical" evidence="2">
    <location>
        <begin position="67"/>
        <end position="93"/>
    </location>
</feature>
<dbReference type="SUPFAM" id="SSF53474">
    <property type="entry name" value="alpha/beta-Hydrolases"/>
    <property type="match status" value="1"/>
</dbReference>
<dbReference type="PANTHER" id="PTHR48081">
    <property type="entry name" value="AB HYDROLASE SUPERFAMILY PROTEIN C4A8.06C"/>
    <property type="match status" value="1"/>
</dbReference>
<dbReference type="GO" id="GO:0016787">
    <property type="term" value="F:hydrolase activity"/>
    <property type="evidence" value="ECO:0007669"/>
    <property type="project" value="UniProtKB-KW"/>
</dbReference>
<dbReference type="AlphaFoldDB" id="A0A7S2SN80"/>
<feature type="domain" description="BD-FAE-like" evidence="3">
    <location>
        <begin position="118"/>
        <end position="332"/>
    </location>
</feature>
<keyword evidence="2" id="KW-1133">Transmembrane helix</keyword>
<dbReference type="InterPro" id="IPR049492">
    <property type="entry name" value="BD-FAE-like_dom"/>
</dbReference>
<dbReference type="InterPro" id="IPR029058">
    <property type="entry name" value="AB_hydrolase_fold"/>
</dbReference>
<protein>
    <recommendedName>
        <fullName evidence="3">BD-FAE-like domain-containing protein</fullName>
    </recommendedName>
</protein>
<evidence type="ECO:0000313" key="4">
    <source>
        <dbReference type="EMBL" id="CAD9703200.1"/>
    </source>
</evidence>
<gene>
    <name evidence="4" type="ORF">QSP1433_LOCUS15189</name>
</gene>
<name>A0A7S2SN80_9STRA</name>
<dbReference type="PANTHER" id="PTHR48081:SF33">
    <property type="entry name" value="KYNURENINE FORMAMIDASE"/>
    <property type="match status" value="1"/>
</dbReference>
<proteinExistence type="predicted"/>
<dbReference type="EMBL" id="HBHK01024111">
    <property type="protein sequence ID" value="CAD9703200.1"/>
    <property type="molecule type" value="Transcribed_RNA"/>
</dbReference>
<evidence type="ECO:0000256" key="1">
    <source>
        <dbReference type="ARBA" id="ARBA00022801"/>
    </source>
</evidence>
<dbReference type="InterPro" id="IPR050300">
    <property type="entry name" value="GDXG_lipolytic_enzyme"/>
</dbReference>
<sequence>MGRRWPESRLPGRSGRFGLVHDRVWEGSRRSRSSSVGSVIEGAEDTLAEGWQVTAFLTTMTSRLVSFIGFSFAAWVMFFRLVAFALVLLPAFLRVVFRYFTSTYIIREFYGPERRQSLDLYVRGQREEKAPVIVFFSGGAWIIGYKAWGALMGMTYSAAGYIFVSPDYRNFPQAFVHGMVDDVDLALEWCINNVEKYGGDKDNIVLMGQSAGAQLSAMSMLRALCRKNGLETVKSKPQIDWKIDSIRGFVGISGPYNLVRLGPRLASRGLSTSVIGALFEGKEELYSPTLVVEKMAEENGDPLVCPIEIMLAHGTSDVTCPHDQSVEFSKALNFALEANVRLELMSGLSHTDPIIELPMKALDPLMEKILLFLETFVRITPIKDPFSEEYSSPMLPIFLIDLAAAINPF</sequence>